<keyword evidence="1" id="KW-1133">Transmembrane helix</keyword>
<dbReference type="STRING" id="408074.SAMN05660909_01491"/>
<feature type="domain" description="DUF4350" evidence="2">
    <location>
        <begin position="46"/>
        <end position="228"/>
    </location>
</feature>
<keyword evidence="1" id="KW-0812">Transmembrane</keyword>
<protein>
    <recommendedName>
        <fullName evidence="2">DUF4350 domain-containing protein</fullName>
    </recommendedName>
</protein>
<proteinExistence type="predicted"/>
<name>A0A1H4A644_9BACT</name>
<dbReference type="InterPro" id="IPR025646">
    <property type="entry name" value="DUF4350"/>
</dbReference>
<dbReference type="OrthoDB" id="1111222at2"/>
<feature type="transmembrane region" description="Helical" evidence="1">
    <location>
        <begin position="270"/>
        <end position="288"/>
    </location>
</feature>
<evidence type="ECO:0000256" key="1">
    <source>
        <dbReference type="SAM" id="Phobius"/>
    </source>
</evidence>
<dbReference type="Pfam" id="PF14258">
    <property type="entry name" value="DUF4350"/>
    <property type="match status" value="1"/>
</dbReference>
<evidence type="ECO:0000313" key="3">
    <source>
        <dbReference type="EMBL" id="SEA31376.1"/>
    </source>
</evidence>
<gene>
    <name evidence="3" type="ORF">SAMN05660909_01491</name>
</gene>
<accession>A0A1H4A644</accession>
<keyword evidence="1" id="KW-0472">Membrane</keyword>
<organism evidence="3 4">
    <name type="scientific">Chitinophaga terrae</name>
    <name type="common">ex Kim and Jung 2007</name>
    <dbReference type="NCBI Taxonomy" id="408074"/>
    <lineage>
        <taxon>Bacteria</taxon>
        <taxon>Pseudomonadati</taxon>
        <taxon>Bacteroidota</taxon>
        <taxon>Chitinophagia</taxon>
        <taxon>Chitinophagales</taxon>
        <taxon>Chitinophagaceae</taxon>
        <taxon>Chitinophaga</taxon>
    </lineage>
</organism>
<dbReference type="Proteomes" id="UP000199656">
    <property type="component" value="Unassembled WGS sequence"/>
</dbReference>
<dbReference type="AlphaFoldDB" id="A0A1H4A644"/>
<sequence>MKKTYVYIAIAVVLALVAGLVFLGQNKTEVKPQSADLSRASFGQRDRRAGGTYAAFKLLPSMFNQSIPQVITKPFPKAVSKISTRQSYNLYMIIADKLYVTEEEVEQMLSFAEAGNDLFIAVNDPNALFEKALDFTYEPVYVKEGKGVMQYYKDTLQGIDTSFVYDGLLTKSYFSKIDTNTTTVLGYNSSHNPDFIRVSKGEGQIYFLLNPYTFCNYFLLQQHNVAALETQLSYIDSYSTVYWDDYYRKLLAPRASSNFSEWQVLLKFPALRWALWLIFLLALVYVLIEGKRRQRIMPKKALLTNNSLEFVEALGQLYYQQHNNYNLAQKMIVHLLEHIRQHFYLNTNILNGEFISALAHKTTLPEEKVNALFAMIHTIQVNQHATDEELMELYQHIQSFYLNAK</sequence>
<dbReference type="EMBL" id="FNRL01000005">
    <property type="protein sequence ID" value="SEA31376.1"/>
    <property type="molecule type" value="Genomic_DNA"/>
</dbReference>
<feature type="transmembrane region" description="Helical" evidence="1">
    <location>
        <begin position="5"/>
        <end position="24"/>
    </location>
</feature>
<evidence type="ECO:0000313" key="4">
    <source>
        <dbReference type="Proteomes" id="UP000199656"/>
    </source>
</evidence>
<dbReference type="RefSeq" id="WP_089760198.1">
    <property type="nucleotide sequence ID" value="NZ_BKAT01000013.1"/>
</dbReference>
<evidence type="ECO:0000259" key="2">
    <source>
        <dbReference type="Pfam" id="PF14258"/>
    </source>
</evidence>
<reference evidence="4" key="1">
    <citation type="submission" date="2016-10" db="EMBL/GenBank/DDBJ databases">
        <authorList>
            <person name="Varghese N."/>
            <person name="Submissions S."/>
        </authorList>
    </citation>
    <scope>NUCLEOTIDE SEQUENCE [LARGE SCALE GENOMIC DNA]</scope>
    <source>
        <strain evidence="4">DSM 23920</strain>
    </source>
</reference>
<keyword evidence="4" id="KW-1185">Reference proteome</keyword>